<dbReference type="AlphaFoldDB" id="A0A9P5PMX6"/>
<evidence type="ECO:0008006" key="4">
    <source>
        <dbReference type="Google" id="ProtNLM"/>
    </source>
</evidence>
<evidence type="ECO:0000313" key="2">
    <source>
        <dbReference type="EMBL" id="KAF9068781.1"/>
    </source>
</evidence>
<evidence type="ECO:0000256" key="1">
    <source>
        <dbReference type="SAM" id="MobiDB-lite"/>
    </source>
</evidence>
<dbReference type="InterPro" id="IPR032675">
    <property type="entry name" value="LRR_dom_sf"/>
</dbReference>
<proteinExistence type="predicted"/>
<feature type="compositionally biased region" description="Polar residues" evidence="1">
    <location>
        <begin position="1"/>
        <end position="13"/>
    </location>
</feature>
<feature type="region of interest" description="Disordered" evidence="1">
    <location>
        <begin position="1"/>
        <end position="27"/>
    </location>
</feature>
<evidence type="ECO:0000313" key="3">
    <source>
        <dbReference type="Proteomes" id="UP000772434"/>
    </source>
</evidence>
<dbReference type="Gene3D" id="3.80.10.10">
    <property type="entry name" value="Ribonuclease Inhibitor"/>
    <property type="match status" value="1"/>
</dbReference>
<dbReference type="OrthoDB" id="5548689at2759"/>
<feature type="compositionally biased region" description="Low complexity" evidence="1">
    <location>
        <begin position="14"/>
        <end position="27"/>
    </location>
</feature>
<name>A0A9P5PMX6_9AGAR</name>
<reference evidence="2" key="1">
    <citation type="submission" date="2020-11" db="EMBL/GenBank/DDBJ databases">
        <authorList>
            <consortium name="DOE Joint Genome Institute"/>
            <person name="Ahrendt S."/>
            <person name="Riley R."/>
            <person name="Andreopoulos W."/>
            <person name="Labutti K."/>
            <person name="Pangilinan J."/>
            <person name="Ruiz-Duenas F.J."/>
            <person name="Barrasa J.M."/>
            <person name="Sanchez-Garcia M."/>
            <person name="Camarero S."/>
            <person name="Miyauchi S."/>
            <person name="Serrano A."/>
            <person name="Linde D."/>
            <person name="Babiker R."/>
            <person name="Drula E."/>
            <person name="Ayuso-Fernandez I."/>
            <person name="Pacheco R."/>
            <person name="Padilla G."/>
            <person name="Ferreira P."/>
            <person name="Barriuso J."/>
            <person name="Kellner H."/>
            <person name="Castanera R."/>
            <person name="Alfaro M."/>
            <person name="Ramirez L."/>
            <person name="Pisabarro A.G."/>
            <person name="Kuo A."/>
            <person name="Tritt A."/>
            <person name="Lipzen A."/>
            <person name="He G."/>
            <person name="Yan M."/>
            <person name="Ng V."/>
            <person name="Cullen D."/>
            <person name="Martin F."/>
            <person name="Rosso M.-N."/>
            <person name="Henrissat B."/>
            <person name="Hibbett D."/>
            <person name="Martinez A.T."/>
            <person name="Grigoriev I.V."/>
        </authorList>
    </citation>
    <scope>NUCLEOTIDE SEQUENCE</scope>
    <source>
        <strain evidence="2">AH 40177</strain>
    </source>
</reference>
<dbReference type="SUPFAM" id="SSF52058">
    <property type="entry name" value="L domain-like"/>
    <property type="match status" value="1"/>
</dbReference>
<keyword evidence="3" id="KW-1185">Reference proteome</keyword>
<organism evidence="2 3">
    <name type="scientific">Rhodocollybia butyracea</name>
    <dbReference type="NCBI Taxonomy" id="206335"/>
    <lineage>
        <taxon>Eukaryota</taxon>
        <taxon>Fungi</taxon>
        <taxon>Dikarya</taxon>
        <taxon>Basidiomycota</taxon>
        <taxon>Agaricomycotina</taxon>
        <taxon>Agaricomycetes</taxon>
        <taxon>Agaricomycetidae</taxon>
        <taxon>Agaricales</taxon>
        <taxon>Marasmiineae</taxon>
        <taxon>Omphalotaceae</taxon>
        <taxon>Rhodocollybia</taxon>
    </lineage>
</organism>
<accession>A0A9P5PMX6</accession>
<protein>
    <recommendedName>
        <fullName evidence="4">F-box domain-containing protein</fullName>
    </recommendedName>
</protein>
<dbReference type="EMBL" id="JADNRY010000057">
    <property type="protein sequence ID" value="KAF9068781.1"/>
    <property type="molecule type" value="Genomic_DNA"/>
</dbReference>
<gene>
    <name evidence="2" type="ORF">BDP27DRAFT_1403012</name>
</gene>
<dbReference type="Proteomes" id="UP000772434">
    <property type="component" value="Unassembled WGS sequence"/>
</dbReference>
<comment type="caution">
    <text evidence="2">The sequence shown here is derived from an EMBL/GenBank/DDBJ whole genome shotgun (WGS) entry which is preliminary data.</text>
</comment>
<sequence>MSEANVPSHSQLDSKSLTSTHPPTHSSLESTYQALYAEFLTKSRQNDIPNSPVVRDRLRALIAQTRSDLLTWSESTTCTCSQISRVLELQESLLAPIRTLPSDVLTKIFQLVIETSDEPEITYSSWKYTKLSGCIFLFTWVCFWWRDEALSNSIFWSRIAVYDESSEWDAPPTTSEVAAFLYDCILRSGVSAPLSIKISISLRRGTCPPAVTTMLAAQAHRWRQVALSVDMRSDQIGSLFPFKPSSTHFPLLEDLSFRCYGPNIDAVQNPILAYYPPLQKLELDDLSESYADVIGSRNLKVLKLGCYSGVSLARLLDMCPCLEFLKLGSFSFTASPNATKQITCQSSLLTLDIHGDMVNGLWKGVTLPELTKLHVKLPDFGGWHEADVKADTQASLSELKDVLKRSGCALQHVNLVTDSDREEWGMYLLPMMEKFFEDLPAKAVGCFVEGMPLQEWMKWYLK</sequence>